<dbReference type="Pfam" id="PF19590">
    <property type="entry name" value="TrbL_3"/>
    <property type="match status" value="1"/>
</dbReference>
<dbReference type="RefSeq" id="WP_066385946.1">
    <property type="nucleotide sequence ID" value="NZ_LTAZ01000023.1"/>
</dbReference>
<organism evidence="3 4">
    <name type="scientific">Halalkalicoccus paucihalophilus</name>
    <dbReference type="NCBI Taxonomy" id="1008153"/>
    <lineage>
        <taxon>Archaea</taxon>
        <taxon>Methanobacteriati</taxon>
        <taxon>Methanobacteriota</taxon>
        <taxon>Stenosarchaea group</taxon>
        <taxon>Halobacteria</taxon>
        <taxon>Halobacteriales</taxon>
        <taxon>Halococcaceae</taxon>
        <taxon>Halalkalicoccus</taxon>
    </lineage>
</organism>
<protein>
    <submittedName>
        <fullName evidence="3">Uncharacterized protein</fullName>
    </submittedName>
</protein>
<gene>
    <name evidence="3" type="ORF">HAPAU_42050</name>
</gene>
<feature type="compositionally biased region" description="Polar residues" evidence="1">
    <location>
        <begin position="427"/>
        <end position="449"/>
    </location>
</feature>
<sequence length="458" mass="48081">MRRFTASIGAIVVLVLLSSVILPGVALGQVGGGTANDDGNTTSANESETSDRLETAVNSGNANSNESGNSTAGNESGETDMPSIGTNNGAGGTIGNSDGGDGGIFNVEERVKSLIDALVADGIAGLQKIIDTLVEELNYLLFSLPAPGEPSDPMSWYLPDNGWWPDIMRFYGIMASAAFAIFVPSLMLAMIKNDSRETRNRARFVLKAMGMVLAGPLLIGAFLHTFNGVNVALAPSGTEFLSTPQDAAQLSVGATLFLILLKFHAVIILLGLVLQLAQFVLVHVAVGMWPASWGFRALPSPTFEALGEFGVNTIPLLVLLNFGQVAILRLLFEINWGAYGWGAVIAGLLGTAVVLLLTLVGAPYMLFKQQWQAVGVSIGTKQAKQAGSDAADFASAKFENVRARFDDSARGSGSSDSSSSQPSATSHRLSGTPSSGPRASTDAGRNSSQDIDRRRRDL</sequence>
<keyword evidence="2" id="KW-0812">Transmembrane</keyword>
<keyword evidence="2" id="KW-0472">Membrane</keyword>
<proteinExistence type="predicted"/>
<dbReference type="InterPro" id="IPR023076">
    <property type="entry name" value="HMG_CoA_Rdtase_CS"/>
</dbReference>
<feature type="transmembrane region" description="Helical" evidence="2">
    <location>
        <begin position="309"/>
        <end position="332"/>
    </location>
</feature>
<comment type="caution">
    <text evidence="3">The sequence shown here is derived from an EMBL/GenBank/DDBJ whole genome shotgun (WGS) entry which is preliminary data.</text>
</comment>
<name>A0A151A7W2_9EURY</name>
<dbReference type="GO" id="GO:0004420">
    <property type="term" value="F:hydroxymethylglutaryl-CoA reductase (NADPH) activity"/>
    <property type="evidence" value="ECO:0007669"/>
    <property type="project" value="InterPro"/>
</dbReference>
<feature type="transmembrane region" description="Helical" evidence="2">
    <location>
        <begin position="204"/>
        <end position="226"/>
    </location>
</feature>
<dbReference type="PATRIC" id="fig|1008153.3.peg.4511"/>
<dbReference type="AlphaFoldDB" id="A0A151A7W2"/>
<accession>A0A151A7W2</accession>
<feature type="region of interest" description="Disordered" evidence="1">
    <location>
        <begin position="406"/>
        <end position="458"/>
    </location>
</feature>
<reference evidence="3 4" key="1">
    <citation type="submission" date="2016-02" db="EMBL/GenBank/DDBJ databases">
        <title>Genome sequence of Halalkalicoccus paucihalophilus DSM 24557.</title>
        <authorList>
            <person name="Poehlein A."/>
            <person name="Daniel R."/>
        </authorList>
    </citation>
    <scope>NUCLEOTIDE SEQUENCE [LARGE SCALE GENOMIC DNA]</scope>
    <source>
        <strain evidence="3 4">DSM 24557</strain>
    </source>
</reference>
<dbReference type="InterPro" id="IPR045782">
    <property type="entry name" value="TrbL_3"/>
</dbReference>
<dbReference type="Proteomes" id="UP000075321">
    <property type="component" value="Unassembled WGS sequence"/>
</dbReference>
<keyword evidence="4" id="KW-1185">Reference proteome</keyword>
<keyword evidence="2" id="KW-1133">Transmembrane helix</keyword>
<evidence type="ECO:0000313" key="4">
    <source>
        <dbReference type="Proteomes" id="UP000075321"/>
    </source>
</evidence>
<feature type="transmembrane region" description="Helical" evidence="2">
    <location>
        <begin position="338"/>
        <end position="360"/>
    </location>
</feature>
<feature type="compositionally biased region" description="Low complexity" evidence="1">
    <location>
        <begin position="58"/>
        <end position="76"/>
    </location>
</feature>
<feature type="compositionally biased region" description="Low complexity" evidence="1">
    <location>
        <begin position="410"/>
        <end position="426"/>
    </location>
</feature>
<feature type="transmembrane region" description="Helical" evidence="2">
    <location>
        <begin position="170"/>
        <end position="192"/>
    </location>
</feature>
<evidence type="ECO:0000313" key="3">
    <source>
        <dbReference type="EMBL" id="KYH23725.1"/>
    </source>
</evidence>
<feature type="transmembrane region" description="Helical" evidence="2">
    <location>
        <begin position="263"/>
        <end position="289"/>
    </location>
</feature>
<feature type="region of interest" description="Disordered" evidence="1">
    <location>
        <begin position="31"/>
        <end position="95"/>
    </location>
</feature>
<dbReference type="OrthoDB" id="241108at2157"/>
<evidence type="ECO:0000256" key="2">
    <source>
        <dbReference type="SAM" id="Phobius"/>
    </source>
</evidence>
<dbReference type="PROSITE" id="PS00318">
    <property type="entry name" value="HMG_COA_REDUCTASE_2"/>
    <property type="match status" value="1"/>
</dbReference>
<evidence type="ECO:0000256" key="1">
    <source>
        <dbReference type="SAM" id="MobiDB-lite"/>
    </source>
</evidence>
<dbReference type="EMBL" id="LTAZ01000023">
    <property type="protein sequence ID" value="KYH23725.1"/>
    <property type="molecule type" value="Genomic_DNA"/>
</dbReference>